<reference evidence="1" key="1">
    <citation type="journal article" date="2020" name="Phytopathology">
        <title>Genome sequence and comparative analysis of Colletotrichum gloeosporioides isolated from Liriodendron leaves.</title>
        <authorList>
            <person name="Fu F.F."/>
            <person name="Hao Z."/>
            <person name="Wang P."/>
            <person name="Lu Y."/>
            <person name="Xue L.J."/>
            <person name="Wei G."/>
            <person name="Tian Y."/>
            <person name="Baishi H."/>
            <person name="Xu H."/>
            <person name="Shi J."/>
            <person name="Cheng T."/>
            <person name="Wang G."/>
            <person name="Yi Y."/>
            <person name="Chen J."/>
        </authorList>
    </citation>
    <scope>NUCLEOTIDE SEQUENCE</scope>
    <source>
        <strain evidence="1">Lc1</strain>
    </source>
</reference>
<reference evidence="1" key="2">
    <citation type="submission" date="2020-03" db="EMBL/GenBank/DDBJ databases">
        <authorList>
            <person name="Fu F.-F."/>
            <person name="Chen J."/>
        </authorList>
    </citation>
    <scope>NUCLEOTIDE SEQUENCE</scope>
    <source>
        <strain evidence="1">Lc1</strain>
    </source>
</reference>
<sequence>MAADQIRSTETIKILPTVLVIIDLDLKKVIHPAVREESVTMVGEISQEPTQTLSLVTTDMNTIQTTIRTL</sequence>
<comment type="caution">
    <text evidence="1">The sequence shown here is derived from an EMBL/GenBank/DDBJ whole genome shotgun (WGS) entry which is preliminary data.</text>
</comment>
<evidence type="ECO:0000313" key="1">
    <source>
        <dbReference type="EMBL" id="KAF3799697.1"/>
    </source>
</evidence>
<dbReference type="GeneID" id="69008113"/>
<dbReference type="AlphaFoldDB" id="A0A8H4FER8"/>
<keyword evidence="2" id="KW-1185">Reference proteome</keyword>
<protein>
    <submittedName>
        <fullName evidence="1">Uncharacterized protein</fullName>
    </submittedName>
</protein>
<organism evidence="1 2">
    <name type="scientific">Colletotrichum gloeosporioides</name>
    <name type="common">Anthracnose fungus</name>
    <name type="synonym">Glomerella cingulata</name>
    <dbReference type="NCBI Taxonomy" id="474922"/>
    <lineage>
        <taxon>Eukaryota</taxon>
        <taxon>Fungi</taxon>
        <taxon>Dikarya</taxon>
        <taxon>Ascomycota</taxon>
        <taxon>Pezizomycotina</taxon>
        <taxon>Sordariomycetes</taxon>
        <taxon>Hypocreomycetidae</taxon>
        <taxon>Glomerellales</taxon>
        <taxon>Glomerellaceae</taxon>
        <taxon>Colletotrichum</taxon>
        <taxon>Colletotrichum gloeosporioides species complex</taxon>
    </lineage>
</organism>
<dbReference type="Proteomes" id="UP000613401">
    <property type="component" value="Unassembled WGS sequence"/>
</dbReference>
<proteinExistence type="predicted"/>
<accession>A0A8H4FER8</accession>
<dbReference type="RefSeq" id="XP_045258857.1">
    <property type="nucleotide sequence ID" value="XM_045401073.1"/>
</dbReference>
<evidence type="ECO:0000313" key="2">
    <source>
        <dbReference type="Proteomes" id="UP000613401"/>
    </source>
</evidence>
<dbReference type="EMBL" id="WVTB01000083">
    <property type="protein sequence ID" value="KAF3799697.1"/>
    <property type="molecule type" value="Genomic_DNA"/>
</dbReference>
<name>A0A8H4FER8_COLGL</name>
<gene>
    <name evidence="1" type="ORF">GCG54_00000942</name>
</gene>